<feature type="chain" id="PRO_5003303972" description="Lipoprotein" evidence="1">
    <location>
        <begin position="23"/>
        <end position="129"/>
    </location>
</feature>
<sequence length="129" mass="15234">MKKFILTTLTLVLLITSTSLFSSTDSTQKDEYEITAFYKKERVPDNIIILNNWDDVIDAKNYLVQSSDNDIKSGEYQVTRIADNLYKVEDFLHPFYFKTKWCSEWGTRKKAQIVVDGYWEKKGKIIFKR</sequence>
<feature type="signal peptide" evidence="1">
    <location>
        <begin position="1"/>
        <end position="22"/>
    </location>
</feature>
<evidence type="ECO:0000313" key="3">
    <source>
        <dbReference type="Proteomes" id="UP000018439"/>
    </source>
</evidence>
<accession>F3ZRN6</accession>
<evidence type="ECO:0008006" key="4">
    <source>
        <dbReference type="Google" id="ProtNLM"/>
    </source>
</evidence>
<name>F3ZRN6_9BACE</name>
<dbReference type="Proteomes" id="UP000018439">
    <property type="component" value="Chromosome"/>
</dbReference>
<proteinExistence type="predicted"/>
<evidence type="ECO:0000313" key="2">
    <source>
        <dbReference type="EMBL" id="EGJ71975.1"/>
    </source>
</evidence>
<organism evidence="2 3">
    <name type="scientific">Bacteroides coprosuis DSM 18011</name>
    <dbReference type="NCBI Taxonomy" id="679937"/>
    <lineage>
        <taxon>Bacteria</taxon>
        <taxon>Pseudomonadati</taxon>
        <taxon>Bacteroidota</taxon>
        <taxon>Bacteroidia</taxon>
        <taxon>Bacteroidales</taxon>
        <taxon>Bacteroidaceae</taxon>
        <taxon>Bacteroides</taxon>
    </lineage>
</organism>
<keyword evidence="1" id="KW-0732">Signal</keyword>
<gene>
    <name evidence="2" type="ORF">Bcop_1785</name>
</gene>
<protein>
    <recommendedName>
        <fullName evidence="4">Lipoprotein</fullName>
    </recommendedName>
</protein>
<keyword evidence="3" id="KW-1185">Reference proteome</keyword>
<dbReference type="AlphaFoldDB" id="F3ZRN6"/>
<dbReference type="HOGENOM" id="CLU_1944370_0_0_10"/>
<evidence type="ECO:0000256" key="1">
    <source>
        <dbReference type="SAM" id="SignalP"/>
    </source>
</evidence>
<dbReference type="EMBL" id="CM001167">
    <property type="protein sequence ID" value="EGJ71975.1"/>
    <property type="molecule type" value="Genomic_DNA"/>
</dbReference>
<reference evidence="2 3" key="1">
    <citation type="journal article" date="2011" name="Stand. Genomic Sci.">
        <title>Non-contiguous finished genome sequence of Bacteroides coprosuis type strain (PC139).</title>
        <authorList>
            <person name="Land M."/>
            <person name="Held B."/>
            <person name="Gronow S."/>
            <person name="Abt B."/>
            <person name="Lucas S."/>
            <person name="Del Rio T.G."/>
            <person name="Nolan M."/>
            <person name="Tice H."/>
            <person name="Cheng J.F."/>
            <person name="Pitluck S."/>
            <person name="Liolios K."/>
            <person name="Pagani I."/>
            <person name="Ivanova N."/>
            <person name="Mavromatis K."/>
            <person name="Mikhailova N."/>
            <person name="Pati A."/>
            <person name="Tapia R."/>
            <person name="Han C."/>
            <person name="Goodwin L."/>
            <person name="Chen A."/>
            <person name="Palaniappan K."/>
            <person name="Hauser L."/>
            <person name="Brambilla E.M."/>
            <person name="Rohde M."/>
            <person name="Goker M."/>
            <person name="Detter J.C."/>
            <person name="Woyke T."/>
            <person name="Bristow J."/>
            <person name="Eisen J.A."/>
            <person name="Markowitz V."/>
            <person name="Hugenholtz P."/>
            <person name="Kyrpides N.C."/>
            <person name="Klenk H.P."/>
            <person name="Lapidus A."/>
        </authorList>
    </citation>
    <scope>NUCLEOTIDE SEQUENCE</scope>
    <source>
        <strain evidence="2 3">DSM 18011</strain>
    </source>
</reference>